<dbReference type="Pfam" id="PF00293">
    <property type="entry name" value="NUDIX"/>
    <property type="match status" value="2"/>
</dbReference>
<keyword evidence="3 5" id="KW-0378">Hydrolase</keyword>
<keyword evidence="4" id="KW-0460">Magnesium</keyword>
<evidence type="ECO:0000313" key="9">
    <source>
        <dbReference type="Proteomes" id="UP000025229"/>
    </source>
</evidence>
<dbReference type="Proteomes" id="UP001281130">
    <property type="component" value="Unassembled WGS sequence"/>
</dbReference>
<accession>A0A023X674</accession>
<evidence type="ECO:0000313" key="7">
    <source>
        <dbReference type="EMBL" id="AHY47711.1"/>
    </source>
</evidence>
<dbReference type="Gene3D" id="3.90.79.10">
    <property type="entry name" value="Nucleoside Triphosphate Pyrophosphohydrolase"/>
    <property type="match status" value="2"/>
</dbReference>
<dbReference type="SUPFAM" id="SSF55811">
    <property type="entry name" value="Nudix"/>
    <property type="match status" value="2"/>
</dbReference>
<evidence type="ECO:0000259" key="6">
    <source>
        <dbReference type="PROSITE" id="PS51462"/>
    </source>
</evidence>
<feature type="domain" description="Nudix hydrolase" evidence="6">
    <location>
        <begin position="152"/>
        <end position="285"/>
    </location>
</feature>
<comment type="similarity">
    <text evidence="2 5">Belongs to the Nudix hydrolase family.</text>
</comment>
<dbReference type="InterPro" id="IPR020084">
    <property type="entry name" value="NUDIX_hydrolase_CS"/>
</dbReference>
<evidence type="ECO:0000256" key="3">
    <source>
        <dbReference type="ARBA" id="ARBA00022801"/>
    </source>
</evidence>
<protein>
    <submittedName>
        <fullName evidence="7">NUDIX domain</fullName>
    </submittedName>
    <submittedName>
        <fullName evidence="8">NUDIX hydrolase</fullName>
        <ecNumber evidence="8">3.6.-.-</ecNumber>
    </submittedName>
</protein>
<dbReference type="KEGG" id="rrd:RradSPS_2428"/>
<dbReference type="eggNOG" id="COG1051">
    <property type="taxonomic scope" value="Bacteria"/>
</dbReference>
<dbReference type="STRING" id="42256.RradSPS_2428"/>
<feature type="domain" description="Nudix hydrolase" evidence="6">
    <location>
        <begin position="1"/>
        <end position="125"/>
    </location>
</feature>
<dbReference type="PANTHER" id="PTHR43046">
    <property type="entry name" value="GDP-MANNOSE MANNOSYL HYDROLASE"/>
    <property type="match status" value="1"/>
</dbReference>
<evidence type="ECO:0000256" key="2">
    <source>
        <dbReference type="ARBA" id="ARBA00005582"/>
    </source>
</evidence>
<dbReference type="PROSITE" id="PS51462">
    <property type="entry name" value="NUDIX"/>
    <property type="match status" value="2"/>
</dbReference>
<dbReference type="AlphaFoldDB" id="A0A023X674"/>
<proteinExistence type="inferred from homology"/>
<evidence type="ECO:0000313" key="8">
    <source>
        <dbReference type="EMBL" id="MDX5895114.1"/>
    </source>
</evidence>
<dbReference type="InterPro" id="IPR015797">
    <property type="entry name" value="NUDIX_hydrolase-like_dom_sf"/>
</dbReference>
<dbReference type="GO" id="GO:0016787">
    <property type="term" value="F:hydrolase activity"/>
    <property type="evidence" value="ECO:0007669"/>
    <property type="project" value="UniProtKB-KW"/>
</dbReference>
<reference evidence="7 9" key="1">
    <citation type="submission" date="2014-03" db="EMBL/GenBank/DDBJ databases">
        <title>Complete genome sequence of the Radio-Resistant Rubrobacter radiotolerans RSPS-4.</title>
        <authorList>
            <person name="Egas C.C."/>
            <person name="Barroso C.C."/>
            <person name="Froufe H.J.C."/>
            <person name="Pacheco J.J."/>
            <person name="Albuquerque L.L."/>
            <person name="da Costa M.M.S."/>
        </authorList>
    </citation>
    <scope>NUCLEOTIDE SEQUENCE [LARGE SCALE GENOMIC DNA]</scope>
    <source>
        <strain evidence="7 9">RSPS-4</strain>
    </source>
</reference>
<organism evidence="7 9">
    <name type="scientific">Rubrobacter radiotolerans</name>
    <name type="common">Arthrobacter radiotolerans</name>
    <dbReference type="NCBI Taxonomy" id="42256"/>
    <lineage>
        <taxon>Bacteria</taxon>
        <taxon>Bacillati</taxon>
        <taxon>Actinomycetota</taxon>
        <taxon>Rubrobacteria</taxon>
        <taxon>Rubrobacterales</taxon>
        <taxon>Rubrobacteraceae</taxon>
        <taxon>Rubrobacter</taxon>
    </lineage>
</organism>
<dbReference type="RefSeq" id="WP_051589784.1">
    <property type="nucleotide sequence ID" value="NZ_CP007514.1"/>
</dbReference>
<reference evidence="8" key="2">
    <citation type="submission" date="2023-11" db="EMBL/GenBank/DDBJ databases">
        <title>MicrobeMod: A computational toolkit for identifying prokaryotic methylation and restriction-modification with nanopore sequencing.</title>
        <authorList>
            <person name="Crits-Christoph A."/>
            <person name="Kang S.C."/>
            <person name="Lee H."/>
            <person name="Ostrov N."/>
        </authorList>
    </citation>
    <scope>NUCLEOTIDE SEQUENCE</scope>
    <source>
        <strain evidence="8">ATCC 51242</strain>
    </source>
</reference>
<dbReference type="EC" id="3.6.-.-" evidence="8"/>
<sequence length="295" mass="32706">MKADLVAAMLTVRPDGRVLVLQRPEGTWDPPGGRLARGETFEAGAVRELFEETGLLAAPERPVASWVGGSPVGRLAAVTFIGRVAGGEVRLSDEHLGFKWVTPGEWVDLHSWWSRENRLRVDRHVRALLAPDDGLPEPPETPKPRLGAPPVEANLGAGSVLVDFGGDEPRALLLRRRKPPVGLWENPGGMLEEGEDFLGCARRETLEETGLDAEPEAVWWCRVEPWRGPGDRELYAGVGFVSRYAGGEVLLEEAAHDEALWATEREWRSLKTWYTPGESDVLWRRISELRTESEA</sequence>
<dbReference type="InterPro" id="IPR020476">
    <property type="entry name" value="Nudix_hydrolase"/>
</dbReference>
<dbReference type="CDD" id="cd02883">
    <property type="entry name" value="NUDIX_Hydrolase"/>
    <property type="match status" value="1"/>
</dbReference>
<dbReference type="PROSITE" id="PS00893">
    <property type="entry name" value="NUDIX_BOX"/>
    <property type="match status" value="2"/>
</dbReference>
<dbReference type="PRINTS" id="PR00502">
    <property type="entry name" value="NUDIXFAMILY"/>
</dbReference>
<evidence type="ECO:0000256" key="5">
    <source>
        <dbReference type="RuleBase" id="RU003476"/>
    </source>
</evidence>
<name>A0A023X674_RUBRA</name>
<dbReference type="EMBL" id="CP007514">
    <property type="protein sequence ID" value="AHY47711.1"/>
    <property type="molecule type" value="Genomic_DNA"/>
</dbReference>
<dbReference type="HOGENOM" id="CLU_949577_0_0_11"/>
<evidence type="ECO:0000256" key="1">
    <source>
        <dbReference type="ARBA" id="ARBA00001946"/>
    </source>
</evidence>
<evidence type="ECO:0000256" key="4">
    <source>
        <dbReference type="ARBA" id="ARBA00022842"/>
    </source>
</evidence>
<dbReference type="InterPro" id="IPR000086">
    <property type="entry name" value="NUDIX_hydrolase_dom"/>
</dbReference>
<gene>
    <name evidence="7" type="ORF">RradSPS_2428</name>
    <name evidence="8" type="ORF">SIL72_13890</name>
</gene>
<dbReference type="EMBL" id="JAWXXX010000001">
    <property type="protein sequence ID" value="MDX5895114.1"/>
    <property type="molecule type" value="Genomic_DNA"/>
</dbReference>
<comment type="cofactor">
    <cofactor evidence="1">
        <name>Mg(2+)</name>
        <dbReference type="ChEBI" id="CHEBI:18420"/>
    </cofactor>
</comment>
<dbReference type="PANTHER" id="PTHR43046:SF12">
    <property type="entry name" value="GDP-MANNOSE MANNOSYL HYDROLASE"/>
    <property type="match status" value="1"/>
</dbReference>
<dbReference type="Proteomes" id="UP000025229">
    <property type="component" value="Chromosome"/>
</dbReference>
<keyword evidence="9" id="KW-1185">Reference proteome</keyword>
<dbReference type="OrthoDB" id="9804442at2"/>